<dbReference type="InterPro" id="IPR001296">
    <property type="entry name" value="Glyco_trans_1"/>
</dbReference>
<accession>A0A1A9M871</accession>
<evidence type="ECO:0000313" key="5">
    <source>
        <dbReference type="Proteomes" id="UP000077659"/>
    </source>
</evidence>
<keyword evidence="1" id="KW-0328">Glycosyltransferase</keyword>
<dbReference type="PANTHER" id="PTHR12526">
    <property type="entry name" value="GLYCOSYLTRANSFERASE"/>
    <property type="match status" value="1"/>
</dbReference>
<dbReference type="Gene3D" id="3.40.50.2000">
    <property type="entry name" value="Glycogen Phosphorylase B"/>
    <property type="match status" value="1"/>
</dbReference>
<dbReference type="Pfam" id="PF00534">
    <property type="entry name" value="Glycos_transf_1"/>
    <property type="match status" value="1"/>
</dbReference>
<dbReference type="Proteomes" id="UP000077659">
    <property type="component" value="Unassembled WGS sequence"/>
</dbReference>
<feature type="domain" description="Glycosyl transferase family 1" evidence="3">
    <location>
        <begin position="26"/>
        <end position="158"/>
    </location>
</feature>
<evidence type="ECO:0000313" key="4">
    <source>
        <dbReference type="EMBL" id="OAG66322.1"/>
    </source>
</evidence>
<dbReference type="GO" id="GO:1901135">
    <property type="term" value="P:carbohydrate derivative metabolic process"/>
    <property type="evidence" value="ECO:0007669"/>
    <property type="project" value="UniProtKB-ARBA"/>
</dbReference>
<dbReference type="STRING" id="1843580.A7D17_05205"/>
<evidence type="ECO:0000256" key="1">
    <source>
        <dbReference type="ARBA" id="ARBA00022676"/>
    </source>
</evidence>
<gene>
    <name evidence="4" type="ORF">A7D17_05205</name>
</gene>
<evidence type="ECO:0000259" key="3">
    <source>
        <dbReference type="Pfam" id="PF00534"/>
    </source>
</evidence>
<evidence type="ECO:0000256" key="2">
    <source>
        <dbReference type="ARBA" id="ARBA00022679"/>
    </source>
</evidence>
<organism evidence="4 5">
    <name type="scientific">Xanthomonas floridensis</name>
    <dbReference type="NCBI Taxonomy" id="1843580"/>
    <lineage>
        <taxon>Bacteria</taxon>
        <taxon>Pseudomonadati</taxon>
        <taxon>Pseudomonadota</taxon>
        <taxon>Gammaproteobacteria</taxon>
        <taxon>Lysobacterales</taxon>
        <taxon>Lysobacteraceae</taxon>
        <taxon>Xanthomonas</taxon>
    </lineage>
</organism>
<dbReference type="EMBL" id="LXNG01000034">
    <property type="protein sequence ID" value="OAG66322.1"/>
    <property type="molecule type" value="Genomic_DNA"/>
</dbReference>
<protein>
    <recommendedName>
        <fullName evidence="3">Glycosyl transferase family 1 domain-containing protein</fullName>
    </recommendedName>
</protein>
<dbReference type="GO" id="GO:0016757">
    <property type="term" value="F:glycosyltransferase activity"/>
    <property type="evidence" value="ECO:0007669"/>
    <property type="project" value="UniProtKB-KW"/>
</dbReference>
<sequence length="348" mass="37868">MVCSFGFTAPTKLNIELVDAWLASPLANNDRCYLVFVGGADPNEYGAELEKKIRSSSAADRIRITGFVTQNDFRGYLQAADVAVQLRTMSRGETSAAVLDALNHGLATIVNANGSMADLPDDVVIKLPDDFDNAALRDALALLYQDEALRAKLSAAARTLMTEYHQPRRCADAYARTIEEFYLPVQGSQRQLMSSLGRYMADGGNVINEEALGQTLAWNLSAPQPAKQVFIDVVALGERGAEVDRDALRDCLLAPPVGWRIEPVIASGEGMYSYARQFTLELLGCPKNMLCDEPVDARVGDILIFADGMPSSESAKRHLLWQGVTELAWSDWLAAAGVLNEAPHESSP</sequence>
<dbReference type="SUPFAM" id="SSF53756">
    <property type="entry name" value="UDP-Glycosyltransferase/glycogen phosphorylase"/>
    <property type="match status" value="1"/>
</dbReference>
<comment type="caution">
    <text evidence="4">The sequence shown here is derived from an EMBL/GenBank/DDBJ whole genome shotgun (WGS) entry which is preliminary data.</text>
</comment>
<name>A0A1A9M871_9XANT</name>
<dbReference type="PANTHER" id="PTHR12526:SF510">
    <property type="entry name" value="D-INOSITOL 3-PHOSPHATE GLYCOSYLTRANSFERASE"/>
    <property type="match status" value="1"/>
</dbReference>
<dbReference type="AlphaFoldDB" id="A0A1A9M871"/>
<reference evidence="4 5" key="1">
    <citation type="submission" date="2016-05" db="EMBL/GenBank/DDBJ databases">
        <title>Pathogenic, phenotypic and molecular characterisation of Xanthomonas nasturtii sp. nov. and Xanthomonas floridensis sp. nov., new species of Xanthomonas associated with watercress production in Florida.</title>
        <authorList>
            <person name="Vicente J.G."/>
            <person name="Rothwell S."/>
            <person name="Holub E.B."/>
            <person name="Studholme D.J."/>
        </authorList>
    </citation>
    <scope>NUCLEOTIDE SEQUENCE [LARGE SCALE GENOMIC DNA]</scope>
    <source>
        <strain evidence="4 5">WHRI 8848</strain>
    </source>
</reference>
<proteinExistence type="predicted"/>
<keyword evidence="2" id="KW-0808">Transferase</keyword>